<name>A0A9D1T2Q2_9BACT</name>
<dbReference type="InterPro" id="IPR058240">
    <property type="entry name" value="rSAM_sf"/>
</dbReference>
<accession>A0A9D1T2Q2</accession>
<reference evidence="1" key="2">
    <citation type="journal article" date="2021" name="PeerJ">
        <title>Extensive microbial diversity within the chicken gut microbiome revealed by metagenomics and culture.</title>
        <authorList>
            <person name="Gilroy R."/>
            <person name="Ravi A."/>
            <person name="Getino M."/>
            <person name="Pursley I."/>
            <person name="Horton D.L."/>
            <person name="Alikhan N.F."/>
            <person name="Baker D."/>
            <person name="Gharbi K."/>
            <person name="Hall N."/>
            <person name="Watson M."/>
            <person name="Adriaenssens E.M."/>
            <person name="Foster-Nyarko E."/>
            <person name="Jarju S."/>
            <person name="Secka A."/>
            <person name="Antonio M."/>
            <person name="Oren A."/>
            <person name="Chaudhuri R.R."/>
            <person name="La Ragione R."/>
            <person name="Hildebrand F."/>
            <person name="Pallen M.J."/>
        </authorList>
    </citation>
    <scope>NUCLEOTIDE SEQUENCE</scope>
    <source>
        <strain evidence="1">35461</strain>
    </source>
</reference>
<dbReference type="EMBL" id="DVOR01000005">
    <property type="protein sequence ID" value="HIV08503.1"/>
    <property type="molecule type" value="Genomic_DNA"/>
</dbReference>
<evidence type="ECO:0000313" key="1">
    <source>
        <dbReference type="EMBL" id="HIV08503.1"/>
    </source>
</evidence>
<dbReference type="SUPFAM" id="SSF102114">
    <property type="entry name" value="Radical SAM enzymes"/>
    <property type="match status" value="1"/>
</dbReference>
<evidence type="ECO:0000313" key="2">
    <source>
        <dbReference type="Proteomes" id="UP000886845"/>
    </source>
</evidence>
<sequence>MYIFGPVPSRRYGRSLGIDLVPMKTCCYDCVFCQLGPTPHTTLERRDYVPLDAVFAELDAWLAKGE</sequence>
<proteinExistence type="predicted"/>
<feature type="non-terminal residue" evidence="1">
    <location>
        <position position="66"/>
    </location>
</feature>
<comment type="caution">
    <text evidence="1">The sequence shown here is derived from an EMBL/GenBank/DDBJ whole genome shotgun (WGS) entry which is preliminary data.</text>
</comment>
<reference evidence="1" key="1">
    <citation type="submission" date="2020-10" db="EMBL/GenBank/DDBJ databases">
        <authorList>
            <person name="Gilroy R."/>
        </authorList>
    </citation>
    <scope>NUCLEOTIDE SEQUENCE</scope>
    <source>
        <strain evidence="1">35461</strain>
    </source>
</reference>
<protein>
    <submittedName>
        <fullName evidence="1">Radical SAM protein</fullName>
    </submittedName>
</protein>
<dbReference type="Proteomes" id="UP000886845">
    <property type="component" value="Unassembled WGS sequence"/>
</dbReference>
<organism evidence="1 2">
    <name type="scientific">Candidatus Spyradenecus faecavium</name>
    <dbReference type="NCBI Taxonomy" id="2840947"/>
    <lineage>
        <taxon>Bacteria</taxon>
        <taxon>Pseudomonadati</taxon>
        <taxon>Lentisphaerota</taxon>
        <taxon>Lentisphaeria</taxon>
        <taxon>Lentisphaerales</taxon>
        <taxon>Lentisphaeraceae</taxon>
        <taxon>Lentisphaeraceae incertae sedis</taxon>
        <taxon>Candidatus Spyradenecus</taxon>
    </lineage>
</organism>
<gene>
    <name evidence="1" type="ORF">IAC79_00105</name>
</gene>
<dbReference type="AlphaFoldDB" id="A0A9D1T2Q2"/>